<dbReference type="InterPro" id="IPR003340">
    <property type="entry name" value="B3_DNA-bd"/>
</dbReference>
<sequence>MASQWRRDNDDGPADRSPHFFKIILPNAVQEGKLRILDKFVQKFGVDLSDMAFLTIPNGRKWKVKLTQHAGGVWFQNGWSEFASSHGVAVGHLLVFKYEGNSQFHVLIFDATATEIDYTLDDELQVHRIEDDESDDSSVEIIKHFYRGEGSGSAHPKKDGGVAKNLVIANAFTSENPLFTVIMRPSYVNGKDRASLPQDIINYLPRDGFTKDYTKASILPVKLQIVDRLWPVKLYIYERRGGSSCVVSAGWTAFVRENSLQVGDVCVFELIMRDELAAVRNYIFDCSRFIRLKPTISRANSSRILHTDRVCTTDHRLVMGPKRTKRGKCKAASEPEVVFDQLRHWLSLCTNIQPPPADLIREFYSNLSVHEDLGGHKVTSSIRGVPFTITREHISKALDVPIICTPTYPNSISPRIDDVMDVLCGQSNNRDSGRSISSSELTELNYIFFRIACHNIFPISHIHTIPVDRCILLYALVTNSSICFPSLFIETIVKVRRSKYKRHALFFPVLIHRVLKYLGLKNFPSHELVHIQAPIGAKFLKQRTAQKKVVDLSVGPSNRPRVRSSTGDVQDEHMHGDPTSVVAEDGDDEIDVDTVDAAHTCPLPPSLHAMMETVMTTQAAHGQLLHGLLAEVGAMRADLAHYRRPVSPSTPSDS</sequence>
<dbReference type="AlphaFoldDB" id="A0A7N2M2H2"/>
<dbReference type="InterPro" id="IPR046796">
    <property type="entry name" value="Transposase_32_dom"/>
</dbReference>
<keyword evidence="3" id="KW-0238">DNA-binding</keyword>
<evidence type="ECO:0000259" key="7">
    <source>
        <dbReference type="PROSITE" id="PS50863"/>
    </source>
</evidence>
<dbReference type="InterPro" id="IPR015300">
    <property type="entry name" value="DNA-bd_pseudobarrel_sf"/>
</dbReference>
<comment type="subcellular location">
    <subcellularLocation>
        <location evidence="1">Nucleus</location>
    </subcellularLocation>
</comment>
<dbReference type="GO" id="GO:0003677">
    <property type="term" value="F:DNA binding"/>
    <property type="evidence" value="ECO:0007669"/>
    <property type="project" value="UniProtKB-KW"/>
</dbReference>
<organism evidence="8 9">
    <name type="scientific">Quercus lobata</name>
    <name type="common">Valley oak</name>
    <dbReference type="NCBI Taxonomy" id="97700"/>
    <lineage>
        <taxon>Eukaryota</taxon>
        <taxon>Viridiplantae</taxon>
        <taxon>Streptophyta</taxon>
        <taxon>Embryophyta</taxon>
        <taxon>Tracheophyta</taxon>
        <taxon>Spermatophyta</taxon>
        <taxon>Magnoliopsida</taxon>
        <taxon>eudicotyledons</taxon>
        <taxon>Gunneridae</taxon>
        <taxon>Pentapetalae</taxon>
        <taxon>rosids</taxon>
        <taxon>fabids</taxon>
        <taxon>Fagales</taxon>
        <taxon>Fagaceae</taxon>
        <taxon>Quercus</taxon>
    </lineage>
</organism>
<dbReference type="EnsemblPlants" id="QL07p009243:mrna">
    <property type="protein sequence ID" value="QL07p009243:mrna"/>
    <property type="gene ID" value="QL07p009243"/>
</dbReference>
<dbReference type="PANTHER" id="PTHR31920">
    <property type="entry name" value="B3 DOMAIN-CONTAINING"/>
    <property type="match status" value="1"/>
</dbReference>
<dbReference type="Proteomes" id="UP000594261">
    <property type="component" value="Chromosome 7"/>
</dbReference>
<feature type="domain" description="TF-B3" evidence="7">
    <location>
        <begin position="179"/>
        <end position="287"/>
    </location>
</feature>
<dbReference type="Pfam" id="PF20167">
    <property type="entry name" value="Transposase_32"/>
    <property type="match status" value="1"/>
</dbReference>
<evidence type="ECO:0000313" key="8">
    <source>
        <dbReference type="EnsemblPlants" id="QL07p009243:mrna"/>
    </source>
</evidence>
<dbReference type="Gene3D" id="2.40.330.10">
    <property type="entry name" value="DNA-binding pseudobarrel domain"/>
    <property type="match status" value="2"/>
</dbReference>
<dbReference type="EMBL" id="LRBV02000007">
    <property type="status" value="NOT_ANNOTATED_CDS"/>
    <property type="molecule type" value="Genomic_DNA"/>
</dbReference>
<dbReference type="SUPFAM" id="SSF101936">
    <property type="entry name" value="DNA-binding pseudobarrel domain"/>
    <property type="match status" value="2"/>
</dbReference>
<proteinExistence type="predicted"/>
<accession>A0A7N2M2H2</accession>
<keyword evidence="2" id="KW-0805">Transcription regulation</keyword>
<feature type="domain" description="TF-B3" evidence="7">
    <location>
        <begin position="19"/>
        <end position="112"/>
    </location>
</feature>
<dbReference type="PANTHER" id="PTHR31920:SF37">
    <property type="entry name" value="B3 DOMAIN-CONTAINING TRANSCRIPTION FACTOR VRN1"/>
    <property type="match status" value="1"/>
</dbReference>
<evidence type="ECO:0000313" key="9">
    <source>
        <dbReference type="Proteomes" id="UP000594261"/>
    </source>
</evidence>
<dbReference type="SMART" id="SM01019">
    <property type="entry name" value="B3"/>
    <property type="match status" value="2"/>
</dbReference>
<dbReference type="InterPro" id="IPR050655">
    <property type="entry name" value="Plant_B3_domain"/>
</dbReference>
<evidence type="ECO:0000256" key="2">
    <source>
        <dbReference type="ARBA" id="ARBA00023015"/>
    </source>
</evidence>
<evidence type="ECO:0000256" key="3">
    <source>
        <dbReference type="ARBA" id="ARBA00023125"/>
    </source>
</evidence>
<protein>
    <recommendedName>
        <fullName evidence="7">TF-B3 domain-containing protein</fullName>
    </recommendedName>
</protein>
<feature type="region of interest" description="Disordered" evidence="6">
    <location>
        <begin position="554"/>
        <end position="584"/>
    </location>
</feature>
<keyword evidence="5" id="KW-0539">Nucleus</keyword>
<keyword evidence="9" id="KW-1185">Reference proteome</keyword>
<dbReference type="Gramene" id="QL07p009243:mrna">
    <property type="protein sequence ID" value="QL07p009243:mrna"/>
    <property type="gene ID" value="QL07p009243"/>
</dbReference>
<dbReference type="PROSITE" id="PS50863">
    <property type="entry name" value="B3"/>
    <property type="match status" value="2"/>
</dbReference>
<evidence type="ECO:0000256" key="1">
    <source>
        <dbReference type="ARBA" id="ARBA00004123"/>
    </source>
</evidence>
<dbReference type="GO" id="GO:0005634">
    <property type="term" value="C:nucleus"/>
    <property type="evidence" value="ECO:0007669"/>
    <property type="project" value="UniProtKB-SubCell"/>
</dbReference>
<reference evidence="8 9" key="1">
    <citation type="journal article" date="2016" name="G3 (Bethesda)">
        <title>First Draft Assembly and Annotation of the Genome of a California Endemic Oak Quercus lobata Nee (Fagaceae).</title>
        <authorList>
            <person name="Sork V.L."/>
            <person name="Fitz-Gibbon S.T."/>
            <person name="Puiu D."/>
            <person name="Crepeau M."/>
            <person name="Gugger P.F."/>
            <person name="Sherman R."/>
            <person name="Stevens K."/>
            <person name="Langley C.H."/>
            <person name="Pellegrini M."/>
            <person name="Salzberg S.L."/>
        </authorList>
    </citation>
    <scope>NUCLEOTIDE SEQUENCE [LARGE SCALE GENOMIC DNA]</scope>
    <source>
        <strain evidence="8 9">cv. SW786</strain>
    </source>
</reference>
<keyword evidence="4" id="KW-0804">Transcription</keyword>
<dbReference type="InParanoid" id="A0A7N2M2H2"/>
<evidence type="ECO:0000256" key="5">
    <source>
        <dbReference type="ARBA" id="ARBA00023242"/>
    </source>
</evidence>
<evidence type="ECO:0000256" key="6">
    <source>
        <dbReference type="SAM" id="MobiDB-lite"/>
    </source>
</evidence>
<dbReference type="CDD" id="cd10017">
    <property type="entry name" value="B3_DNA"/>
    <property type="match status" value="2"/>
</dbReference>
<name>A0A7N2M2H2_QUELO</name>
<dbReference type="Pfam" id="PF02362">
    <property type="entry name" value="B3"/>
    <property type="match status" value="2"/>
</dbReference>
<reference evidence="8" key="2">
    <citation type="submission" date="2021-01" db="UniProtKB">
        <authorList>
            <consortium name="EnsemblPlants"/>
        </authorList>
    </citation>
    <scope>IDENTIFICATION</scope>
</reference>
<evidence type="ECO:0000256" key="4">
    <source>
        <dbReference type="ARBA" id="ARBA00023163"/>
    </source>
</evidence>